<dbReference type="Proteomes" id="UP000717515">
    <property type="component" value="Unassembled WGS sequence"/>
</dbReference>
<feature type="compositionally biased region" description="Low complexity" evidence="6">
    <location>
        <begin position="147"/>
        <end position="168"/>
    </location>
</feature>
<protein>
    <recommendedName>
        <fullName evidence="7">BHLH domain-containing protein</fullName>
    </recommendedName>
</protein>
<evidence type="ECO:0000256" key="1">
    <source>
        <dbReference type="ARBA" id="ARBA00004123"/>
    </source>
</evidence>
<feature type="compositionally biased region" description="Low complexity" evidence="6">
    <location>
        <begin position="295"/>
        <end position="311"/>
    </location>
</feature>
<dbReference type="Pfam" id="PF00010">
    <property type="entry name" value="HLH"/>
    <property type="match status" value="1"/>
</dbReference>
<dbReference type="SMART" id="SM00353">
    <property type="entry name" value="HLH"/>
    <property type="match status" value="1"/>
</dbReference>
<keyword evidence="5" id="KW-0539">Nucleus</keyword>
<dbReference type="GO" id="GO:0005634">
    <property type="term" value="C:nucleus"/>
    <property type="evidence" value="ECO:0007669"/>
    <property type="project" value="UniProtKB-SubCell"/>
</dbReference>
<feature type="compositionally biased region" description="Low complexity" evidence="6">
    <location>
        <begin position="130"/>
        <end position="139"/>
    </location>
</feature>
<evidence type="ECO:0000259" key="7">
    <source>
        <dbReference type="PROSITE" id="PS50888"/>
    </source>
</evidence>
<feature type="compositionally biased region" description="Low complexity" evidence="6">
    <location>
        <begin position="648"/>
        <end position="657"/>
    </location>
</feature>
<dbReference type="EMBL" id="JAIFTL010000002">
    <property type="protein sequence ID" value="KAG9327664.1"/>
    <property type="molecule type" value="Genomic_DNA"/>
</dbReference>
<evidence type="ECO:0000256" key="2">
    <source>
        <dbReference type="ARBA" id="ARBA00023015"/>
    </source>
</evidence>
<evidence type="ECO:0000256" key="3">
    <source>
        <dbReference type="ARBA" id="ARBA00023125"/>
    </source>
</evidence>
<dbReference type="GO" id="GO:0046983">
    <property type="term" value="F:protein dimerization activity"/>
    <property type="evidence" value="ECO:0007669"/>
    <property type="project" value="InterPro"/>
</dbReference>
<keyword evidence="2" id="KW-0805">Transcription regulation</keyword>
<evidence type="ECO:0000256" key="4">
    <source>
        <dbReference type="ARBA" id="ARBA00023163"/>
    </source>
</evidence>
<feature type="compositionally biased region" description="Polar residues" evidence="6">
    <location>
        <begin position="477"/>
        <end position="489"/>
    </location>
</feature>
<dbReference type="PROSITE" id="PS50888">
    <property type="entry name" value="BHLH"/>
    <property type="match status" value="1"/>
</dbReference>
<feature type="compositionally biased region" description="Basic and acidic residues" evidence="6">
    <location>
        <begin position="782"/>
        <end position="793"/>
    </location>
</feature>
<dbReference type="PANTHER" id="PTHR15741:SF27">
    <property type="entry name" value="TRANSCRIPTION FACTOR AP-4"/>
    <property type="match status" value="1"/>
</dbReference>
<feature type="compositionally biased region" description="Low complexity" evidence="6">
    <location>
        <begin position="742"/>
        <end position="756"/>
    </location>
</feature>
<dbReference type="AlphaFoldDB" id="A0A9P8IF71"/>
<organism evidence="8 9">
    <name type="scientific">Mortierella alpina</name>
    <name type="common">Oleaginous fungus</name>
    <name type="synonym">Mortierella renispora</name>
    <dbReference type="NCBI Taxonomy" id="64518"/>
    <lineage>
        <taxon>Eukaryota</taxon>
        <taxon>Fungi</taxon>
        <taxon>Fungi incertae sedis</taxon>
        <taxon>Mucoromycota</taxon>
        <taxon>Mortierellomycotina</taxon>
        <taxon>Mortierellomycetes</taxon>
        <taxon>Mortierellales</taxon>
        <taxon>Mortierellaceae</taxon>
        <taxon>Mortierella</taxon>
    </lineage>
</organism>
<feature type="compositionally biased region" description="Gly residues" evidence="6">
    <location>
        <begin position="531"/>
        <end position="544"/>
    </location>
</feature>
<dbReference type="InterPro" id="IPR011598">
    <property type="entry name" value="bHLH_dom"/>
</dbReference>
<dbReference type="SUPFAM" id="SSF47459">
    <property type="entry name" value="HLH, helix-loop-helix DNA-binding domain"/>
    <property type="match status" value="1"/>
</dbReference>
<evidence type="ECO:0000256" key="6">
    <source>
        <dbReference type="SAM" id="MobiDB-lite"/>
    </source>
</evidence>
<keyword evidence="4" id="KW-0804">Transcription</keyword>
<feature type="compositionally biased region" description="Low complexity" evidence="6">
    <location>
        <begin position="700"/>
        <end position="715"/>
    </location>
</feature>
<gene>
    <name evidence="8" type="ORF">KVV02_006368</name>
</gene>
<dbReference type="InterPro" id="IPR052207">
    <property type="entry name" value="Max-like/E-box_TFs"/>
</dbReference>
<sequence length="856" mass="89682">MASNQAPPWPAHGQPASSTASSQPQAHPPHPETATYSGAEHAYAHPHPPAFYGHPPHPGHHHQHPYFPYQPYGSMPYPPPYAHAPPHAYAGGHGPAPQPGYPNAHERNESNSKSNSSNAAHDATETPSVAAAGKPSAKAQKAKAAPKTKAVKDSTSSASVAAKSPAASLTAPKTPKVFRFEGSISSESFKTTKSFDLAGVNILNRKPLDTKTALDKLQRRRETHNRVERKRRDCINQLIDDLTKLLPPKHLEEATSKCHRVNVLRGAVSHIKFLNESNEALALSIRAITGEDPPALSESTSATATKASADAGMYMDIDDESSIKEDPDRGSSMPSSSSSSRSSSPVASLSKSTARNMAPPPVIVTDAPSPSTERDPNHGVSGAPDSFSLESRPRSNSFASSIGDLASPRSAYPSSPNFPPSPISPGLQHNGLFPPGETPLEGGSGSGRTQRQLSPFIGESPSPSPALPPISSLAKLQLQSPSGQMSQAAANEDRSLSATSHVPGRTHRGASSLPPLTIPEPHHLHPSYHQGAGGGGGGGGGGAHISGTGSNRSSLTLSPHSADQPPISPFMLSPLQPRSPSMGPLSSASPGGSPHPHWNFSGVPSPQMYPPHGSPFAHPYNYPPSYGYPYAPYPGQQMDPGHSPSAPPQQQQQQQQPQQPPPEQKQQKPSQANHARHKSLQPEPIFIQEEPWNVQRKRSTSSASGRAAAKSGPSASKKRAADGSKATSGESGSAMELGGRGPSPASPTASLTSVTSFPTSPNPKKRTQLASYDEGGDDDDENSKRSKQVERGPEPVSSNSNSGSLDSQRDSGVMVVVVEDDSGAENRTKSSGLDATAQEADEDAAQALTSLARTIS</sequence>
<feature type="compositionally biased region" description="Low complexity" evidence="6">
    <location>
        <begin position="331"/>
        <end position="352"/>
    </location>
</feature>
<feature type="compositionally biased region" description="Low complexity" evidence="6">
    <location>
        <begin position="797"/>
        <end position="806"/>
    </location>
</feature>
<feature type="compositionally biased region" description="Polar residues" evidence="6">
    <location>
        <begin position="547"/>
        <end position="561"/>
    </location>
</feature>
<proteinExistence type="predicted"/>
<evidence type="ECO:0000313" key="8">
    <source>
        <dbReference type="EMBL" id="KAG9327664.1"/>
    </source>
</evidence>
<comment type="caution">
    <text evidence="8">The sequence shown here is derived from an EMBL/GenBank/DDBJ whole genome shotgun (WGS) entry which is preliminary data.</text>
</comment>
<dbReference type="InterPro" id="IPR036638">
    <property type="entry name" value="HLH_DNA-bd_sf"/>
</dbReference>
<dbReference type="PANTHER" id="PTHR15741">
    <property type="entry name" value="BASIC HELIX-LOOP-HELIX ZIP TRANSCRIPTION FACTOR"/>
    <property type="match status" value="1"/>
</dbReference>
<evidence type="ECO:0000313" key="9">
    <source>
        <dbReference type="Proteomes" id="UP000717515"/>
    </source>
</evidence>
<reference evidence="8" key="1">
    <citation type="submission" date="2021-07" db="EMBL/GenBank/DDBJ databases">
        <title>Draft genome of Mortierella alpina, strain LL118, isolated from an aspen leaf litter sample.</title>
        <authorList>
            <person name="Yang S."/>
            <person name="Vinatzer B.A."/>
        </authorList>
    </citation>
    <scope>NUCLEOTIDE SEQUENCE</scope>
    <source>
        <strain evidence="8">LL118</strain>
    </source>
</reference>
<feature type="compositionally biased region" description="Low complexity" evidence="6">
    <location>
        <begin position="619"/>
        <end position="634"/>
    </location>
</feature>
<accession>A0A9P8IF71</accession>
<comment type="subcellular location">
    <subcellularLocation>
        <location evidence="1">Nucleus</location>
    </subcellularLocation>
</comment>
<feature type="domain" description="BHLH" evidence="7">
    <location>
        <begin position="219"/>
        <end position="274"/>
    </location>
</feature>
<name>A0A9P8IF71_MORAP</name>
<dbReference type="Gene3D" id="4.10.280.10">
    <property type="entry name" value="Helix-loop-helix DNA-binding domain"/>
    <property type="match status" value="1"/>
</dbReference>
<dbReference type="GO" id="GO:0000981">
    <property type="term" value="F:DNA-binding transcription factor activity, RNA polymerase II-specific"/>
    <property type="evidence" value="ECO:0007669"/>
    <property type="project" value="TreeGrafter"/>
</dbReference>
<dbReference type="GO" id="GO:0000978">
    <property type="term" value="F:RNA polymerase II cis-regulatory region sequence-specific DNA binding"/>
    <property type="evidence" value="ECO:0007669"/>
    <property type="project" value="TreeGrafter"/>
</dbReference>
<evidence type="ECO:0000256" key="5">
    <source>
        <dbReference type="ARBA" id="ARBA00023242"/>
    </source>
</evidence>
<feature type="compositionally biased region" description="Low complexity" evidence="6">
    <location>
        <begin position="579"/>
        <end position="596"/>
    </location>
</feature>
<feature type="region of interest" description="Disordered" evidence="6">
    <location>
        <begin position="291"/>
        <end position="841"/>
    </location>
</feature>
<feature type="compositionally biased region" description="Low complexity" evidence="6">
    <location>
        <begin position="14"/>
        <end position="25"/>
    </location>
</feature>
<keyword evidence="3" id="KW-0238">DNA-binding</keyword>
<feature type="region of interest" description="Disordered" evidence="6">
    <location>
        <begin position="1"/>
        <end position="66"/>
    </location>
</feature>
<feature type="region of interest" description="Disordered" evidence="6">
    <location>
        <begin position="86"/>
        <end position="169"/>
    </location>
</feature>